<keyword evidence="3" id="KW-1185">Reference proteome</keyword>
<evidence type="ECO:0000313" key="4">
    <source>
        <dbReference type="Proteomes" id="UP000199686"/>
    </source>
</evidence>
<proteinExistence type="predicted"/>
<evidence type="ECO:0000313" key="2">
    <source>
        <dbReference type="EMBL" id="SFH54894.1"/>
    </source>
</evidence>
<gene>
    <name evidence="2" type="ORF">SAMN04488507_100375</name>
    <name evidence="1" type="ORF">TFLO_259</name>
</gene>
<accession>A0AB38BF18</accession>
<organism evidence="2 4">
    <name type="scientific">Trichococcus flocculiformis</name>
    <dbReference type="NCBI Taxonomy" id="82803"/>
    <lineage>
        <taxon>Bacteria</taxon>
        <taxon>Bacillati</taxon>
        <taxon>Bacillota</taxon>
        <taxon>Bacilli</taxon>
        <taxon>Lactobacillales</taxon>
        <taxon>Carnobacteriaceae</taxon>
        <taxon>Trichococcus</taxon>
    </lineage>
</organism>
<reference evidence="2 4" key="2">
    <citation type="submission" date="2016-10" db="EMBL/GenBank/DDBJ databases">
        <authorList>
            <person name="Varghese N."/>
            <person name="Submissions S."/>
        </authorList>
    </citation>
    <scope>NUCLEOTIDE SEQUENCE [LARGE SCALE GENOMIC DNA]</scope>
    <source>
        <strain evidence="2 4">DSM 2094</strain>
    </source>
</reference>
<evidence type="ECO:0000313" key="3">
    <source>
        <dbReference type="Proteomes" id="UP000195947"/>
    </source>
</evidence>
<protein>
    <submittedName>
        <fullName evidence="2">Uncharacterized protein</fullName>
    </submittedName>
</protein>
<name>A0AB38BF18_9LACT</name>
<comment type="caution">
    <text evidence="2">The sequence shown here is derived from an EMBL/GenBank/DDBJ whole genome shotgun (WGS) entry which is preliminary data.</text>
</comment>
<dbReference type="Proteomes" id="UP000195947">
    <property type="component" value="Unassembled WGS sequence"/>
</dbReference>
<dbReference type="AlphaFoldDB" id="A0AB38BF18"/>
<dbReference type="EMBL" id="FJMZ01000002">
    <property type="protein sequence ID" value="CZQ82115.1"/>
    <property type="molecule type" value="Genomic_DNA"/>
</dbReference>
<evidence type="ECO:0000313" key="1">
    <source>
        <dbReference type="EMBL" id="CZQ82115.1"/>
    </source>
</evidence>
<dbReference type="EMBL" id="FOQC01000003">
    <property type="protein sequence ID" value="SFH54894.1"/>
    <property type="molecule type" value="Genomic_DNA"/>
</dbReference>
<sequence length="63" mass="6972">MIRAIVVAAFLLCGQEHGINPIFSYPEVTCVNRMTQSLPASYNRLEVDFSAVSIQPCSLVKKD</sequence>
<dbReference type="Proteomes" id="UP000199686">
    <property type="component" value="Unassembled WGS sequence"/>
</dbReference>
<reference evidence="1 3" key="1">
    <citation type="submission" date="2016-02" db="EMBL/GenBank/DDBJ databases">
        <authorList>
            <person name="Strepis N."/>
        </authorList>
    </citation>
    <scope>NUCLEOTIDE SEQUENCE [LARGE SCALE GENOMIC DNA]</scope>
    <source>
        <strain evidence="1">Trichococcus flocculiformis</strain>
    </source>
</reference>